<feature type="non-terminal residue" evidence="2">
    <location>
        <position position="141"/>
    </location>
</feature>
<evidence type="ECO:0000256" key="1">
    <source>
        <dbReference type="SAM" id="Phobius"/>
    </source>
</evidence>
<sequence length="141" mass="15881">MTMLKTMAKISGAALLLFGMNGLINYTLLKPLDGGAKVFNQFRHHLDDAIFVLLFVFVAFIFWAMFAVLNQERGYLYLGLISFLTSLQLFAEWDDKLLLFGPFPEIPYNSLAIKSGVAFLSFAFVSYLLGTSNRPVVRLLL</sequence>
<proteinExistence type="predicted"/>
<evidence type="ECO:0000313" key="3">
    <source>
        <dbReference type="Proteomes" id="UP001519887"/>
    </source>
</evidence>
<feature type="transmembrane region" description="Helical" evidence="1">
    <location>
        <begin position="111"/>
        <end position="130"/>
    </location>
</feature>
<reference evidence="2 3" key="1">
    <citation type="submission" date="2021-07" db="EMBL/GenBank/DDBJ databases">
        <title>Paenibacillus radiodurans sp. nov., isolated from the southeastern edge of Tengger Desert.</title>
        <authorList>
            <person name="Zhang G."/>
        </authorList>
    </citation>
    <scope>NUCLEOTIDE SEQUENCE [LARGE SCALE GENOMIC DNA]</scope>
    <source>
        <strain evidence="2 3">CCM 7311</strain>
    </source>
</reference>
<feature type="transmembrane region" description="Helical" evidence="1">
    <location>
        <begin position="12"/>
        <end position="29"/>
    </location>
</feature>
<keyword evidence="3" id="KW-1185">Reference proteome</keyword>
<accession>A0ABS7CCY6</accession>
<evidence type="ECO:0000313" key="2">
    <source>
        <dbReference type="EMBL" id="MBW7458768.1"/>
    </source>
</evidence>
<protein>
    <submittedName>
        <fullName evidence="2">Uncharacterized protein</fullName>
    </submittedName>
</protein>
<keyword evidence="1" id="KW-1133">Transmembrane helix</keyword>
<keyword evidence="1" id="KW-0812">Transmembrane</keyword>
<feature type="transmembrane region" description="Helical" evidence="1">
    <location>
        <begin position="49"/>
        <end position="68"/>
    </location>
</feature>
<feature type="transmembrane region" description="Helical" evidence="1">
    <location>
        <begin position="75"/>
        <end position="91"/>
    </location>
</feature>
<name>A0ABS7CCY6_9BACL</name>
<gene>
    <name evidence="2" type="ORF">K0U00_32460</name>
</gene>
<dbReference type="Proteomes" id="UP001519887">
    <property type="component" value="Unassembled WGS sequence"/>
</dbReference>
<comment type="caution">
    <text evidence="2">The sequence shown here is derived from an EMBL/GenBank/DDBJ whole genome shotgun (WGS) entry which is preliminary data.</text>
</comment>
<keyword evidence="1" id="KW-0472">Membrane</keyword>
<dbReference type="EMBL" id="JAHZIK010001336">
    <property type="protein sequence ID" value="MBW7458768.1"/>
    <property type="molecule type" value="Genomic_DNA"/>
</dbReference>
<organism evidence="2 3">
    <name type="scientific">Paenibacillus sepulcri</name>
    <dbReference type="NCBI Taxonomy" id="359917"/>
    <lineage>
        <taxon>Bacteria</taxon>
        <taxon>Bacillati</taxon>
        <taxon>Bacillota</taxon>
        <taxon>Bacilli</taxon>
        <taxon>Bacillales</taxon>
        <taxon>Paenibacillaceae</taxon>
        <taxon>Paenibacillus</taxon>
    </lineage>
</organism>